<evidence type="ECO:0000313" key="2">
    <source>
        <dbReference type="Proteomes" id="UP000199529"/>
    </source>
</evidence>
<reference evidence="2" key="1">
    <citation type="submission" date="2016-10" db="EMBL/GenBank/DDBJ databases">
        <authorList>
            <person name="Varghese N."/>
            <person name="Submissions S."/>
        </authorList>
    </citation>
    <scope>NUCLEOTIDE SEQUENCE [LARGE SCALE GENOMIC DNA]</scope>
    <source>
        <strain evidence="2">CGMCC 4.3530</strain>
    </source>
</reference>
<gene>
    <name evidence="1" type="ORF">SAMN05216215_10866</name>
</gene>
<keyword evidence="2" id="KW-1185">Reference proteome</keyword>
<organism evidence="1 2">
    <name type="scientific">Saccharopolyspora shandongensis</name>
    <dbReference type="NCBI Taxonomy" id="418495"/>
    <lineage>
        <taxon>Bacteria</taxon>
        <taxon>Bacillati</taxon>
        <taxon>Actinomycetota</taxon>
        <taxon>Actinomycetes</taxon>
        <taxon>Pseudonocardiales</taxon>
        <taxon>Pseudonocardiaceae</taxon>
        <taxon>Saccharopolyspora</taxon>
    </lineage>
</organism>
<dbReference type="EMBL" id="FNOK01000086">
    <property type="protein sequence ID" value="SDZ50682.1"/>
    <property type="molecule type" value="Genomic_DNA"/>
</dbReference>
<dbReference type="RefSeq" id="WP_093278180.1">
    <property type="nucleotide sequence ID" value="NZ_FNOK01000086.1"/>
</dbReference>
<protein>
    <submittedName>
        <fullName evidence="1">Uncharacterized protein</fullName>
    </submittedName>
</protein>
<dbReference type="OrthoDB" id="4557493at2"/>
<accession>A0A1H3TK37</accession>
<evidence type="ECO:0000313" key="1">
    <source>
        <dbReference type="EMBL" id="SDZ50682.1"/>
    </source>
</evidence>
<name>A0A1H3TK37_9PSEU</name>
<proteinExistence type="predicted"/>
<dbReference type="STRING" id="418495.SAMN05216215_10866"/>
<sequence>MAGTLSGAVLTYLFGRRSALRTERTARREQIRADRISAYLAFAEAVTDCRRAAYDGWHRQHDRSDQDVVAEASAEYYRYRSAAEHALLRIKLVASDAREIVGAAREALDAATQVQRAKDESHVTELGDHAARKVDTFIAVAASQIQ</sequence>
<dbReference type="AlphaFoldDB" id="A0A1H3TK37"/>
<dbReference type="Proteomes" id="UP000199529">
    <property type="component" value="Unassembled WGS sequence"/>
</dbReference>